<evidence type="ECO:0000313" key="1">
    <source>
        <dbReference type="EMBL" id="KAI0032153.1"/>
    </source>
</evidence>
<evidence type="ECO:0000313" key="2">
    <source>
        <dbReference type="Proteomes" id="UP000814128"/>
    </source>
</evidence>
<proteinExistence type="predicted"/>
<reference evidence="1" key="2">
    <citation type="journal article" date="2022" name="New Phytol.">
        <title>Evolutionary transition to the ectomycorrhizal habit in the genomes of a hyperdiverse lineage of mushroom-forming fungi.</title>
        <authorList>
            <person name="Looney B."/>
            <person name="Miyauchi S."/>
            <person name="Morin E."/>
            <person name="Drula E."/>
            <person name="Courty P.E."/>
            <person name="Kohler A."/>
            <person name="Kuo A."/>
            <person name="LaButti K."/>
            <person name="Pangilinan J."/>
            <person name="Lipzen A."/>
            <person name="Riley R."/>
            <person name="Andreopoulos W."/>
            <person name="He G."/>
            <person name="Johnson J."/>
            <person name="Nolan M."/>
            <person name="Tritt A."/>
            <person name="Barry K.W."/>
            <person name="Grigoriev I.V."/>
            <person name="Nagy L.G."/>
            <person name="Hibbett D."/>
            <person name="Henrissat B."/>
            <person name="Matheny P.B."/>
            <person name="Labbe J."/>
            <person name="Martin F.M."/>
        </authorList>
    </citation>
    <scope>NUCLEOTIDE SEQUENCE</scope>
    <source>
        <strain evidence="1">EC-137</strain>
    </source>
</reference>
<gene>
    <name evidence="1" type="ORF">K488DRAFT_86131</name>
</gene>
<dbReference type="Proteomes" id="UP000814128">
    <property type="component" value="Unassembled WGS sequence"/>
</dbReference>
<name>A0ACB8QKA4_9AGAM</name>
<accession>A0ACB8QKA4</accession>
<dbReference type="EMBL" id="MU273555">
    <property type="protein sequence ID" value="KAI0032153.1"/>
    <property type="molecule type" value="Genomic_DNA"/>
</dbReference>
<organism evidence="1 2">
    <name type="scientific">Vararia minispora EC-137</name>
    <dbReference type="NCBI Taxonomy" id="1314806"/>
    <lineage>
        <taxon>Eukaryota</taxon>
        <taxon>Fungi</taxon>
        <taxon>Dikarya</taxon>
        <taxon>Basidiomycota</taxon>
        <taxon>Agaricomycotina</taxon>
        <taxon>Agaricomycetes</taxon>
        <taxon>Russulales</taxon>
        <taxon>Lachnocladiaceae</taxon>
        <taxon>Vararia</taxon>
    </lineage>
</organism>
<keyword evidence="2" id="KW-1185">Reference proteome</keyword>
<sequence length="357" mass="38710">MPHAITKTCKQRQDTEPVVIDKDSPLLLLIVLYCWIYVVIYEWFIGLLEALRDTDVITYICANRRVLIGLPEETPEAIRKLRPPTWAQLKAEDDAAAAAAELKRGPPSSPRKTPAARFRSALKRTFSIPARRPSLETPPRMTKARRNTLPSQLPSHVFHEPFMPMEPPASPVSPAGWLTIPGTPIPLSLDPLSSSEPSDSPASSTPRRSLKNPLSPLRGAFPLQLTRHGSQDNAVKAGPVEEDVAASSTVRGPTAPPLLIIQGINASAPALHSPASMPTFASVPTILPGSFPSPARRLFAQRPRFASAAAKLGNISTLSMLRPSTNDSGKTLLPPKALPLGRRLLIHRTRAFAVRVG</sequence>
<protein>
    <submittedName>
        <fullName evidence="1">Uncharacterized protein</fullName>
    </submittedName>
</protein>
<reference evidence="1" key="1">
    <citation type="submission" date="2021-02" db="EMBL/GenBank/DDBJ databases">
        <authorList>
            <consortium name="DOE Joint Genome Institute"/>
            <person name="Ahrendt S."/>
            <person name="Looney B.P."/>
            <person name="Miyauchi S."/>
            <person name="Morin E."/>
            <person name="Drula E."/>
            <person name="Courty P.E."/>
            <person name="Chicoki N."/>
            <person name="Fauchery L."/>
            <person name="Kohler A."/>
            <person name="Kuo A."/>
            <person name="Labutti K."/>
            <person name="Pangilinan J."/>
            <person name="Lipzen A."/>
            <person name="Riley R."/>
            <person name="Andreopoulos W."/>
            <person name="He G."/>
            <person name="Johnson J."/>
            <person name="Barry K.W."/>
            <person name="Grigoriev I.V."/>
            <person name="Nagy L."/>
            <person name="Hibbett D."/>
            <person name="Henrissat B."/>
            <person name="Matheny P.B."/>
            <person name="Labbe J."/>
            <person name="Martin F."/>
        </authorList>
    </citation>
    <scope>NUCLEOTIDE SEQUENCE</scope>
    <source>
        <strain evidence="1">EC-137</strain>
    </source>
</reference>
<comment type="caution">
    <text evidence="1">The sequence shown here is derived from an EMBL/GenBank/DDBJ whole genome shotgun (WGS) entry which is preliminary data.</text>
</comment>